<sequence>MEVNHETNASSHVDEDADAVEAVMKDRSLLEAKQRAYDEHHQHQNQIIEAEASDASDAESFLEDLLAFNQGTTDDKASATDKANGEKMVGNAYQKTAVIPLPGAVSVASGKEGWGGDGGKNLPNITKKETDKSNNESSGGALTRNGAQEATAETTPKPPAPEELQRRPNVVANSRPGAYSYTPDQGLQRSSTLTVAMGAGPPEPPEEEIEAGHAGSGTDAVQAGTRSRDNFEPNNGEPNNNLVEATPVTEDDQLPAGNLGAARQVDLEEERHKAEARKQEQKKFFIGVALLVLLEIGLLSNSLKSIYLYENPLSGAFPSELGLLTSMTQMDITYTHISSTIPSELFLMTNMESLYLAHNYLVGTIPPEIGLMTKMAAFWINNNTLTGSIPSQFGMLTDMSSVGLHQNSLSGSLPSELGRLTNVNQMSLRQNRFSGLMPLALCPWDCQEKISPFPAEGFLGRETAVSSDDCNCTVGEAFPLPNATNEVTINVQFDGWPEETSFSFKELDGKQNWVPKLSVTGSTDDSWNLVSYKEKSLTSNTLFHFYISDIWADGICCGGGVSITNGTKPVELIGTAYEEYQGTIVWSAQGYDEFEASAEVYLWVDSNGHVAVVTEEEGKNLTATIAHGG</sequence>
<evidence type="ECO:0000256" key="2">
    <source>
        <dbReference type="ARBA" id="ARBA00022737"/>
    </source>
</evidence>
<name>A0A9N8HUV3_9STRA</name>
<dbReference type="Proteomes" id="UP001153069">
    <property type="component" value="Unassembled WGS sequence"/>
</dbReference>
<protein>
    <submittedName>
        <fullName evidence="4">LRR receptor-like serine threonine-protein kinase</fullName>
    </submittedName>
</protein>
<keyword evidence="4" id="KW-0808">Transferase</keyword>
<dbReference type="AlphaFoldDB" id="A0A9N8HUV3"/>
<feature type="compositionally biased region" description="Polar residues" evidence="3">
    <location>
        <begin position="182"/>
        <end position="194"/>
    </location>
</feature>
<dbReference type="OrthoDB" id="2151624at2759"/>
<evidence type="ECO:0000256" key="3">
    <source>
        <dbReference type="SAM" id="MobiDB-lite"/>
    </source>
</evidence>
<dbReference type="PANTHER" id="PTHR48010:SF58">
    <property type="entry name" value="RECEPTOR PROTEIN KINASE-LIKE PROTEIN ZAR1"/>
    <property type="match status" value="1"/>
</dbReference>
<accession>A0A9N8HUV3</accession>
<dbReference type="Gene3D" id="3.80.10.10">
    <property type="entry name" value="Ribonuclease Inhibitor"/>
    <property type="match status" value="1"/>
</dbReference>
<keyword evidence="1" id="KW-0433">Leucine-rich repeat</keyword>
<dbReference type="PANTHER" id="PTHR48010">
    <property type="entry name" value="OS05G0588300 PROTEIN"/>
    <property type="match status" value="1"/>
</dbReference>
<dbReference type="SUPFAM" id="SSF52058">
    <property type="entry name" value="L domain-like"/>
    <property type="match status" value="1"/>
</dbReference>
<proteinExistence type="predicted"/>
<dbReference type="InterPro" id="IPR001611">
    <property type="entry name" value="Leu-rich_rpt"/>
</dbReference>
<evidence type="ECO:0000313" key="4">
    <source>
        <dbReference type="EMBL" id="CAB9526362.1"/>
    </source>
</evidence>
<dbReference type="EMBL" id="CAICTM010001814">
    <property type="protein sequence ID" value="CAB9526362.1"/>
    <property type="molecule type" value="Genomic_DNA"/>
</dbReference>
<keyword evidence="4" id="KW-0418">Kinase</keyword>
<keyword evidence="4" id="KW-0675">Receptor</keyword>
<feature type="compositionally biased region" description="Low complexity" evidence="3">
    <location>
        <begin position="232"/>
        <end position="241"/>
    </location>
</feature>
<organism evidence="4 5">
    <name type="scientific">Seminavis robusta</name>
    <dbReference type="NCBI Taxonomy" id="568900"/>
    <lineage>
        <taxon>Eukaryota</taxon>
        <taxon>Sar</taxon>
        <taxon>Stramenopiles</taxon>
        <taxon>Ochrophyta</taxon>
        <taxon>Bacillariophyta</taxon>
        <taxon>Bacillariophyceae</taxon>
        <taxon>Bacillariophycidae</taxon>
        <taxon>Naviculales</taxon>
        <taxon>Naviculaceae</taxon>
        <taxon>Seminavis</taxon>
    </lineage>
</organism>
<dbReference type="FunFam" id="3.80.10.10:FF:000041">
    <property type="entry name" value="LRR receptor-like serine/threonine-protein kinase ERECTA"/>
    <property type="match status" value="1"/>
</dbReference>
<comment type="caution">
    <text evidence="4">The sequence shown here is derived from an EMBL/GenBank/DDBJ whole genome shotgun (WGS) entry which is preliminary data.</text>
</comment>
<evidence type="ECO:0000256" key="1">
    <source>
        <dbReference type="ARBA" id="ARBA00022614"/>
    </source>
</evidence>
<feature type="region of interest" description="Disordered" evidence="3">
    <location>
        <begin position="110"/>
        <end position="243"/>
    </location>
</feature>
<keyword evidence="5" id="KW-1185">Reference proteome</keyword>
<dbReference type="InterPro" id="IPR050994">
    <property type="entry name" value="At_inactive_RLKs"/>
</dbReference>
<dbReference type="GO" id="GO:0016301">
    <property type="term" value="F:kinase activity"/>
    <property type="evidence" value="ECO:0007669"/>
    <property type="project" value="UniProtKB-KW"/>
</dbReference>
<evidence type="ECO:0000313" key="5">
    <source>
        <dbReference type="Proteomes" id="UP001153069"/>
    </source>
</evidence>
<gene>
    <name evidence="4" type="ORF">SEMRO_1816_G299480.1</name>
</gene>
<dbReference type="InterPro" id="IPR032675">
    <property type="entry name" value="LRR_dom_sf"/>
</dbReference>
<dbReference type="Pfam" id="PF00560">
    <property type="entry name" value="LRR_1"/>
    <property type="match status" value="1"/>
</dbReference>
<keyword evidence="2" id="KW-0677">Repeat</keyword>
<reference evidence="4" key="1">
    <citation type="submission" date="2020-06" db="EMBL/GenBank/DDBJ databases">
        <authorList>
            <consortium name="Plant Systems Biology data submission"/>
        </authorList>
    </citation>
    <scope>NUCLEOTIDE SEQUENCE</scope>
    <source>
        <strain evidence="4">D6</strain>
    </source>
</reference>